<comment type="caution">
    <text evidence="2">The sequence shown here is derived from an EMBL/GenBank/DDBJ whole genome shotgun (WGS) entry which is preliminary data.</text>
</comment>
<dbReference type="Gene3D" id="1.10.260.40">
    <property type="entry name" value="lambda repressor-like DNA-binding domains"/>
    <property type="match status" value="1"/>
</dbReference>
<evidence type="ECO:0000313" key="3">
    <source>
        <dbReference type="Proteomes" id="UP000675880"/>
    </source>
</evidence>
<reference evidence="2 3" key="1">
    <citation type="submission" date="2021-02" db="EMBL/GenBank/DDBJ databases">
        <authorList>
            <person name="Han P."/>
        </authorList>
    </citation>
    <scope>NUCLEOTIDE SEQUENCE [LARGE SCALE GENOMIC DNA]</scope>
    <source>
        <strain evidence="2">Candidatus Nitrospira sp. ZN2</strain>
    </source>
</reference>
<dbReference type="EMBL" id="CAJNBJ010000018">
    <property type="protein sequence ID" value="CAE6786130.1"/>
    <property type="molecule type" value="Genomic_DNA"/>
</dbReference>
<gene>
    <name evidence="2" type="ORF">NSPZN2_50117</name>
</gene>
<proteinExistence type="predicted"/>
<organism evidence="2 3">
    <name type="scientific">Nitrospira defluvii</name>
    <dbReference type="NCBI Taxonomy" id="330214"/>
    <lineage>
        <taxon>Bacteria</taxon>
        <taxon>Pseudomonadati</taxon>
        <taxon>Nitrospirota</taxon>
        <taxon>Nitrospiria</taxon>
        <taxon>Nitrospirales</taxon>
        <taxon>Nitrospiraceae</taxon>
        <taxon>Nitrospira</taxon>
    </lineage>
</organism>
<sequence length="182" mass="19968">MLQTSAERLKESMGCRAETRCSKIAAMPHIGSLIRAWRLSHKCSEQAFAHRAGIDASLLESLETEQADPNASTLEALARALNIPLPWLFIHPSELDLLCKDDEEEGLSLSTLTGADPVLDRLLLAAGHERTLYVLLTALIQSGEPKLLRAAEVSLRSLVKQSKQATVPWQSRPPGHFEPPSD</sequence>
<evidence type="ECO:0000313" key="2">
    <source>
        <dbReference type="EMBL" id="CAE6786130.1"/>
    </source>
</evidence>
<evidence type="ECO:0000259" key="1">
    <source>
        <dbReference type="PROSITE" id="PS50943"/>
    </source>
</evidence>
<dbReference type="SMART" id="SM00530">
    <property type="entry name" value="HTH_XRE"/>
    <property type="match status" value="1"/>
</dbReference>
<dbReference type="Proteomes" id="UP000675880">
    <property type="component" value="Unassembled WGS sequence"/>
</dbReference>
<accession>A0ABM8S332</accession>
<dbReference type="CDD" id="cd00093">
    <property type="entry name" value="HTH_XRE"/>
    <property type="match status" value="1"/>
</dbReference>
<dbReference type="InterPro" id="IPR010982">
    <property type="entry name" value="Lambda_DNA-bd_dom_sf"/>
</dbReference>
<keyword evidence="3" id="KW-1185">Reference proteome</keyword>
<dbReference type="PROSITE" id="PS50943">
    <property type="entry name" value="HTH_CROC1"/>
    <property type="match status" value="1"/>
</dbReference>
<name>A0ABM8S332_9BACT</name>
<dbReference type="InterPro" id="IPR001387">
    <property type="entry name" value="Cro/C1-type_HTH"/>
</dbReference>
<protein>
    <submittedName>
        <fullName evidence="2">HTH cro/C1-type domain-containing protein</fullName>
    </submittedName>
</protein>
<feature type="domain" description="HTH cro/C1-type" evidence="1">
    <location>
        <begin position="34"/>
        <end position="88"/>
    </location>
</feature>
<dbReference type="Pfam" id="PF01381">
    <property type="entry name" value="HTH_3"/>
    <property type="match status" value="1"/>
</dbReference>
<dbReference type="SUPFAM" id="SSF47413">
    <property type="entry name" value="lambda repressor-like DNA-binding domains"/>
    <property type="match status" value="1"/>
</dbReference>